<comment type="similarity">
    <text evidence="1 9 11">Belongs to the peptidase A8 family.</text>
</comment>
<keyword evidence="4 9" id="KW-0812">Transmembrane</keyword>
<keyword evidence="12" id="KW-0449">Lipoprotein</keyword>
<dbReference type="Proteomes" id="UP000287198">
    <property type="component" value="Unassembled WGS sequence"/>
</dbReference>
<evidence type="ECO:0000256" key="7">
    <source>
        <dbReference type="ARBA" id="ARBA00022989"/>
    </source>
</evidence>
<comment type="subcellular location">
    <subcellularLocation>
        <location evidence="9">Cell membrane</location>
        <topology evidence="9">Multi-pass membrane protein</topology>
    </subcellularLocation>
</comment>
<dbReference type="Pfam" id="PF01252">
    <property type="entry name" value="Peptidase_A8"/>
    <property type="match status" value="1"/>
</dbReference>
<reference evidence="13" key="1">
    <citation type="journal article" date="2018" name="Front. Microbiol.">
        <title>Genome-Based Analysis Reveals the Taxonomy and Diversity of the Family Idiomarinaceae.</title>
        <authorList>
            <person name="Liu Y."/>
            <person name="Lai Q."/>
            <person name="Shao Z."/>
        </authorList>
    </citation>
    <scope>NUCLEOTIDE SEQUENCE [LARGE SCALE GENOMIC DNA]</scope>
    <source>
        <strain evidence="13">BH195</strain>
    </source>
</reference>
<keyword evidence="6 9" id="KW-0378">Hydrolase</keyword>
<accession>A0A432XYX8</accession>
<evidence type="ECO:0000313" key="13">
    <source>
        <dbReference type="Proteomes" id="UP000287198"/>
    </source>
</evidence>
<feature type="transmembrane region" description="Helical" evidence="9">
    <location>
        <begin position="21"/>
        <end position="37"/>
    </location>
</feature>
<evidence type="ECO:0000256" key="5">
    <source>
        <dbReference type="ARBA" id="ARBA00022750"/>
    </source>
</evidence>
<evidence type="ECO:0000256" key="1">
    <source>
        <dbReference type="ARBA" id="ARBA00006139"/>
    </source>
</evidence>
<name>A0A432XYX8_9GAMM</name>
<keyword evidence="3 9" id="KW-0645">Protease</keyword>
<evidence type="ECO:0000256" key="6">
    <source>
        <dbReference type="ARBA" id="ARBA00022801"/>
    </source>
</evidence>
<comment type="caution">
    <text evidence="12">The sequence shown here is derived from an EMBL/GenBank/DDBJ whole genome shotgun (WGS) entry which is preliminary data.</text>
</comment>
<keyword evidence="8 9" id="KW-0472">Membrane</keyword>
<evidence type="ECO:0000256" key="3">
    <source>
        <dbReference type="ARBA" id="ARBA00022670"/>
    </source>
</evidence>
<dbReference type="OrthoDB" id="9810259at2"/>
<feature type="active site" evidence="9">
    <location>
        <position position="138"/>
    </location>
</feature>
<proteinExistence type="inferred from homology"/>
<feature type="active site" evidence="9">
    <location>
        <position position="156"/>
    </location>
</feature>
<dbReference type="GO" id="GO:0005886">
    <property type="term" value="C:plasma membrane"/>
    <property type="evidence" value="ECO:0007669"/>
    <property type="project" value="UniProtKB-SubCell"/>
</dbReference>
<dbReference type="NCBIfam" id="TIGR00077">
    <property type="entry name" value="lspA"/>
    <property type="match status" value="1"/>
</dbReference>
<gene>
    <name evidence="9" type="primary">lspA</name>
    <name evidence="12" type="ORF">CWI69_00555</name>
</gene>
<keyword evidence="2 9" id="KW-1003">Cell membrane</keyword>
<dbReference type="PANTHER" id="PTHR33695">
    <property type="entry name" value="LIPOPROTEIN SIGNAL PEPTIDASE"/>
    <property type="match status" value="1"/>
</dbReference>
<dbReference type="AlphaFoldDB" id="A0A432XYX8"/>
<dbReference type="HAMAP" id="MF_00161">
    <property type="entry name" value="LspA"/>
    <property type="match status" value="1"/>
</dbReference>
<sequence>MLTELVRSVILPKQKSDIKKRFSGLQFLWLSLALIIIDQVTKQWVIRVFDLYESIEIMPYLNFTYVQNFGAAFSFLSDQGGWQRWLFTLLAIAVSAILLIWLRRNPVNMWRQNLAFALILAGAVGNVIDRLVYGYVIDFIDVYIDNWHWPAFNVADMAITIGAVLMLLEAFFEQRQEQQA</sequence>
<feature type="transmembrane region" description="Helical" evidence="9">
    <location>
        <begin position="149"/>
        <end position="172"/>
    </location>
</feature>
<evidence type="ECO:0000256" key="11">
    <source>
        <dbReference type="RuleBase" id="RU004181"/>
    </source>
</evidence>
<evidence type="ECO:0000313" key="12">
    <source>
        <dbReference type="EMBL" id="RUO53965.1"/>
    </source>
</evidence>
<evidence type="ECO:0000256" key="9">
    <source>
        <dbReference type="HAMAP-Rule" id="MF_00161"/>
    </source>
</evidence>
<comment type="pathway">
    <text evidence="9">Protein modification; lipoprotein biosynthesis (signal peptide cleavage).</text>
</comment>
<organism evidence="12 13">
    <name type="scientific">Pseudidiomarina halophila</name>
    <dbReference type="NCBI Taxonomy" id="1449799"/>
    <lineage>
        <taxon>Bacteria</taxon>
        <taxon>Pseudomonadati</taxon>
        <taxon>Pseudomonadota</taxon>
        <taxon>Gammaproteobacteria</taxon>
        <taxon>Alteromonadales</taxon>
        <taxon>Idiomarinaceae</taxon>
        <taxon>Pseudidiomarina</taxon>
    </lineage>
</organism>
<evidence type="ECO:0000256" key="4">
    <source>
        <dbReference type="ARBA" id="ARBA00022692"/>
    </source>
</evidence>
<evidence type="ECO:0000256" key="8">
    <source>
        <dbReference type="ARBA" id="ARBA00023136"/>
    </source>
</evidence>
<evidence type="ECO:0000256" key="10">
    <source>
        <dbReference type="RuleBase" id="RU000594"/>
    </source>
</evidence>
<dbReference type="GO" id="GO:0006508">
    <property type="term" value="P:proteolysis"/>
    <property type="evidence" value="ECO:0007669"/>
    <property type="project" value="UniProtKB-KW"/>
</dbReference>
<dbReference type="PRINTS" id="PR00781">
    <property type="entry name" value="LIPOSIGPTASE"/>
</dbReference>
<feature type="transmembrane region" description="Helical" evidence="9">
    <location>
        <begin position="82"/>
        <end position="102"/>
    </location>
</feature>
<keyword evidence="5 9" id="KW-0064">Aspartyl protease</keyword>
<keyword evidence="13" id="KW-1185">Reference proteome</keyword>
<comment type="catalytic activity">
    <reaction evidence="9 10">
        <text>Release of signal peptides from bacterial membrane prolipoproteins. Hydrolyzes -Xaa-Yaa-Zaa-|-(S,diacylglyceryl)Cys-, in which Xaa is hydrophobic (preferably Leu), and Yaa (Ala or Ser) and Zaa (Gly or Ala) have small, neutral side chains.</text>
        <dbReference type="EC" id="3.4.23.36"/>
    </reaction>
</comment>
<dbReference type="EC" id="3.4.23.36" evidence="9"/>
<dbReference type="GO" id="GO:0004190">
    <property type="term" value="F:aspartic-type endopeptidase activity"/>
    <property type="evidence" value="ECO:0007669"/>
    <property type="project" value="UniProtKB-UniRule"/>
</dbReference>
<dbReference type="InterPro" id="IPR001872">
    <property type="entry name" value="Peptidase_A8"/>
</dbReference>
<dbReference type="PANTHER" id="PTHR33695:SF1">
    <property type="entry name" value="LIPOPROTEIN SIGNAL PEPTIDASE"/>
    <property type="match status" value="1"/>
</dbReference>
<protein>
    <recommendedName>
        <fullName evidence="9">Lipoprotein signal peptidase</fullName>
        <ecNumber evidence="9">3.4.23.36</ecNumber>
    </recommendedName>
    <alternativeName>
        <fullName evidence="9">Prolipoprotein signal peptidase</fullName>
    </alternativeName>
    <alternativeName>
        <fullName evidence="9">Signal peptidase II</fullName>
        <shortName evidence="9">SPase II</shortName>
    </alternativeName>
</protein>
<dbReference type="EMBL" id="PIPW01000001">
    <property type="protein sequence ID" value="RUO53965.1"/>
    <property type="molecule type" value="Genomic_DNA"/>
</dbReference>
<dbReference type="UniPathway" id="UPA00665"/>
<evidence type="ECO:0000256" key="2">
    <source>
        <dbReference type="ARBA" id="ARBA00022475"/>
    </source>
</evidence>
<keyword evidence="7 9" id="KW-1133">Transmembrane helix</keyword>
<feature type="transmembrane region" description="Helical" evidence="9">
    <location>
        <begin position="114"/>
        <end position="137"/>
    </location>
</feature>
<comment type="function">
    <text evidence="9 10">This protein specifically catalyzes the removal of signal peptides from prolipoproteins.</text>
</comment>
<dbReference type="PROSITE" id="PS00855">
    <property type="entry name" value="SPASE_II"/>
    <property type="match status" value="1"/>
</dbReference>